<dbReference type="EMBL" id="CP042582">
    <property type="protein sequence ID" value="QEX21127.1"/>
    <property type="molecule type" value="Genomic_DNA"/>
</dbReference>
<keyword evidence="5" id="KW-1185">Reference proteome</keyword>
<feature type="domain" description="Class II aldolase/adducin N-terminal" evidence="3">
    <location>
        <begin position="9"/>
        <end position="194"/>
    </location>
</feature>
<dbReference type="Pfam" id="PF00596">
    <property type="entry name" value="Aldolase_II"/>
    <property type="match status" value="1"/>
</dbReference>
<dbReference type="InterPro" id="IPR001303">
    <property type="entry name" value="Aldolase_II/adducin_N"/>
</dbReference>
<dbReference type="SMART" id="SM01007">
    <property type="entry name" value="Aldolase_II"/>
    <property type="match status" value="1"/>
</dbReference>
<gene>
    <name evidence="4" type="ORF">FRZ61_10480</name>
</gene>
<dbReference type="OrthoDB" id="9814830at2"/>
<dbReference type="SUPFAM" id="SSF53639">
    <property type="entry name" value="AraD/HMP-PK domain-like"/>
    <property type="match status" value="1"/>
</dbReference>
<sequence length="345" mass="36602">MEAPASLAALKAVSRRIGLDLRLVQGPGGNTSIKDGGVLWIKASGTWLAEAETKEIFVPVDLAGARRALAAGSETMPVIARDGAPALRASIETSLHALLPHAVVLHAHAINTIAWACRTDGDDELARRLAGLAWAKLPYVRPGLPLSQAVAELTSRQTPDVLILGNHGLVVAGADCAAAEALMREVERRLALPPLRPAPAFDLARLQAVCADGSYRPAIELLCHRLATDPENLRIATAGSLYPDHVVFLGPALPVFAADRSLAALRRERTADGLPMPVAMLVSDAGAIVRADILPAAELMLQCLALVAERLSADAGVSYLPPEEEQALLDWDAERYRKQLSTTNP</sequence>
<dbReference type="GO" id="GO:0005829">
    <property type="term" value="C:cytosol"/>
    <property type="evidence" value="ECO:0007669"/>
    <property type="project" value="TreeGrafter"/>
</dbReference>
<organism evidence="4 5">
    <name type="scientific">Hypericibacter adhaerens</name>
    <dbReference type="NCBI Taxonomy" id="2602016"/>
    <lineage>
        <taxon>Bacteria</taxon>
        <taxon>Pseudomonadati</taxon>
        <taxon>Pseudomonadota</taxon>
        <taxon>Alphaproteobacteria</taxon>
        <taxon>Rhodospirillales</taxon>
        <taxon>Dongiaceae</taxon>
        <taxon>Hypericibacter</taxon>
    </lineage>
</organism>
<dbReference type="InterPro" id="IPR050197">
    <property type="entry name" value="Aldolase_class_II_sugar_metab"/>
</dbReference>
<evidence type="ECO:0000313" key="5">
    <source>
        <dbReference type="Proteomes" id="UP000325797"/>
    </source>
</evidence>
<dbReference type="GO" id="GO:0019323">
    <property type="term" value="P:pentose catabolic process"/>
    <property type="evidence" value="ECO:0007669"/>
    <property type="project" value="TreeGrafter"/>
</dbReference>
<dbReference type="PANTHER" id="PTHR22789">
    <property type="entry name" value="FUCULOSE PHOSPHATE ALDOLASE"/>
    <property type="match status" value="1"/>
</dbReference>
<evidence type="ECO:0000256" key="1">
    <source>
        <dbReference type="ARBA" id="ARBA00022723"/>
    </source>
</evidence>
<keyword evidence="2" id="KW-0456">Lyase</keyword>
<evidence type="ECO:0000313" key="4">
    <source>
        <dbReference type="EMBL" id="QEX21127.1"/>
    </source>
</evidence>
<dbReference type="KEGG" id="hadh:FRZ61_10480"/>
<dbReference type="Gene3D" id="3.40.225.10">
    <property type="entry name" value="Class II aldolase/adducin N-terminal domain"/>
    <property type="match status" value="1"/>
</dbReference>
<protein>
    <submittedName>
        <fullName evidence="4">Aldolase</fullName>
    </submittedName>
</protein>
<dbReference type="GO" id="GO:0016832">
    <property type="term" value="F:aldehyde-lyase activity"/>
    <property type="evidence" value="ECO:0007669"/>
    <property type="project" value="TreeGrafter"/>
</dbReference>
<keyword evidence="1" id="KW-0479">Metal-binding</keyword>
<name>A0A5J6MVA9_9PROT</name>
<proteinExistence type="predicted"/>
<evidence type="ECO:0000259" key="3">
    <source>
        <dbReference type="SMART" id="SM01007"/>
    </source>
</evidence>
<reference evidence="4 5" key="1">
    <citation type="submission" date="2019-08" db="EMBL/GenBank/DDBJ databases">
        <title>Hyperibacter terrae gen. nov., sp. nov. and Hyperibacter viscosus sp. nov., two new members in the family Rhodospirillaceae isolated from the rhizosphere of Hypericum perforatum.</title>
        <authorList>
            <person name="Noviana Z."/>
        </authorList>
    </citation>
    <scope>NUCLEOTIDE SEQUENCE [LARGE SCALE GENOMIC DNA]</scope>
    <source>
        <strain evidence="4 5">R5959</strain>
    </source>
</reference>
<evidence type="ECO:0000256" key="2">
    <source>
        <dbReference type="ARBA" id="ARBA00023239"/>
    </source>
</evidence>
<dbReference type="RefSeq" id="WP_151115433.1">
    <property type="nucleotide sequence ID" value="NZ_CP042582.1"/>
</dbReference>
<dbReference type="GO" id="GO:0046872">
    <property type="term" value="F:metal ion binding"/>
    <property type="evidence" value="ECO:0007669"/>
    <property type="project" value="UniProtKB-KW"/>
</dbReference>
<dbReference type="InterPro" id="IPR036409">
    <property type="entry name" value="Aldolase_II/adducin_N_sf"/>
</dbReference>
<dbReference type="PANTHER" id="PTHR22789:SF0">
    <property type="entry name" value="3-OXO-TETRONATE 4-PHOSPHATE DECARBOXYLASE-RELATED"/>
    <property type="match status" value="1"/>
</dbReference>
<dbReference type="AlphaFoldDB" id="A0A5J6MVA9"/>
<dbReference type="Proteomes" id="UP000325797">
    <property type="component" value="Chromosome"/>
</dbReference>
<accession>A0A5J6MVA9</accession>